<accession>A0A9D1FEF6</accession>
<comment type="caution">
    <text evidence="3">The sequence shown here is derived from an EMBL/GenBank/DDBJ whole genome shotgun (WGS) entry which is preliminary data.</text>
</comment>
<keyword evidence="1" id="KW-0472">Membrane</keyword>
<dbReference type="Pfam" id="PF13240">
    <property type="entry name" value="Zn_Ribbon_1"/>
    <property type="match status" value="1"/>
</dbReference>
<gene>
    <name evidence="3" type="ORF">IAC18_04530</name>
</gene>
<feature type="transmembrane region" description="Helical" evidence="1">
    <location>
        <begin position="104"/>
        <end position="126"/>
    </location>
</feature>
<keyword evidence="1" id="KW-1133">Transmembrane helix</keyword>
<sequence length="127" mass="13951">MKYCSNCGAQLRDDAASCPYCGCPSGPQPGGQYGQYRGGQYQQYQPYPGQNPYYQNPYGGQRNPADVNSTGLNILSFFFPIVGLILYLVWNSSMPIKAKGVGKWALIGFCVGVGVVLLWYILIFAML</sequence>
<feature type="domain" description="Zinc-ribbon" evidence="2">
    <location>
        <begin position="3"/>
        <end position="24"/>
    </location>
</feature>
<dbReference type="EMBL" id="DVJK01000125">
    <property type="protein sequence ID" value="HIS66811.1"/>
    <property type="molecule type" value="Genomic_DNA"/>
</dbReference>
<evidence type="ECO:0000313" key="4">
    <source>
        <dbReference type="Proteomes" id="UP000824001"/>
    </source>
</evidence>
<reference evidence="3" key="2">
    <citation type="journal article" date="2021" name="PeerJ">
        <title>Extensive microbial diversity within the chicken gut microbiome revealed by metagenomics and culture.</title>
        <authorList>
            <person name="Gilroy R."/>
            <person name="Ravi A."/>
            <person name="Getino M."/>
            <person name="Pursley I."/>
            <person name="Horton D.L."/>
            <person name="Alikhan N.F."/>
            <person name="Baker D."/>
            <person name="Gharbi K."/>
            <person name="Hall N."/>
            <person name="Watson M."/>
            <person name="Adriaenssens E.M."/>
            <person name="Foster-Nyarko E."/>
            <person name="Jarju S."/>
            <person name="Secka A."/>
            <person name="Antonio M."/>
            <person name="Oren A."/>
            <person name="Chaudhuri R.R."/>
            <person name="La Ragione R."/>
            <person name="Hildebrand F."/>
            <person name="Pallen M.J."/>
        </authorList>
    </citation>
    <scope>NUCLEOTIDE SEQUENCE</scope>
    <source>
        <strain evidence="3">ChiHjej10B9-9673</strain>
    </source>
</reference>
<protein>
    <submittedName>
        <fullName evidence="3">Zinc ribbon domain-containing protein</fullName>
    </submittedName>
</protein>
<dbReference type="InterPro" id="IPR026870">
    <property type="entry name" value="Zinc_ribbon_dom"/>
</dbReference>
<dbReference type="AlphaFoldDB" id="A0A9D1FEF6"/>
<evidence type="ECO:0000313" key="3">
    <source>
        <dbReference type="EMBL" id="HIS66811.1"/>
    </source>
</evidence>
<evidence type="ECO:0000256" key="1">
    <source>
        <dbReference type="SAM" id="Phobius"/>
    </source>
</evidence>
<feature type="transmembrane region" description="Helical" evidence="1">
    <location>
        <begin position="72"/>
        <end position="92"/>
    </location>
</feature>
<organism evidence="3 4">
    <name type="scientific">Candidatus Scatomorpha merdipullorum</name>
    <dbReference type="NCBI Taxonomy" id="2840927"/>
    <lineage>
        <taxon>Bacteria</taxon>
        <taxon>Bacillati</taxon>
        <taxon>Bacillota</taxon>
        <taxon>Clostridia</taxon>
        <taxon>Eubacteriales</taxon>
        <taxon>Candidatus Scatomorpha</taxon>
    </lineage>
</organism>
<reference evidence="3" key="1">
    <citation type="submission" date="2020-10" db="EMBL/GenBank/DDBJ databases">
        <authorList>
            <person name="Gilroy R."/>
        </authorList>
    </citation>
    <scope>NUCLEOTIDE SEQUENCE</scope>
    <source>
        <strain evidence="3">ChiHjej10B9-9673</strain>
    </source>
</reference>
<keyword evidence="1" id="KW-0812">Transmembrane</keyword>
<name>A0A9D1FEF6_9FIRM</name>
<dbReference type="Proteomes" id="UP000824001">
    <property type="component" value="Unassembled WGS sequence"/>
</dbReference>
<proteinExistence type="predicted"/>
<evidence type="ECO:0000259" key="2">
    <source>
        <dbReference type="Pfam" id="PF13240"/>
    </source>
</evidence>